<dbReference type="InterPro" id="IPR006148">
    <property type="entry name" value="Glc/Gal-6P_isomerase"/>
</dbReference>
<feature type="domain" description="Glucosamine/galactosamine-6-phosphate isomerase" evidence="2">
    <location>
        <begin position="17"/>
        <end position="236"/>
    </location>
</feature>
<dbReference type="InterPro" id="IPR004547">
    <property type="entry name" value="Glucosamine6P_isomerase"/>
</dbReference>
<comment type="caution">
    <text evidence="3">The sequence shown here is derived from an EMBL/GenBank/DDBJ whole genome shotgun (WGS) entry which is preliminary data.</text>
</comment>
<dbReference type="PANTHER" id="PTHR11280">
    <property type="entry name" value="GLUCOSAMINE-6-PHOSPHATE ISOMERASE"/>
    <property type="match status" value="1"/>
</dbReference>
<dbReference type="PANTHER" id="PTHR11280:SF6">
    <property type="entry name" value="GLUCOSAMINE-6-PHOSPHATE ISOMERASE NAGB"/>
    <property type="match status" value="1"/>
</dbReference>
<dbReference type="Proteomes" id="UP000615455">
    <property type="component" value="Unassembled WGS sequence"/>
</dbReference>
<protein>
    <submittedName>
        <fullName evidence="3">Glucosamine-6-phosphate deaminase</fullName>
    </submittedName>
</protein>
<reference evidence="4" key="1">
    <citation type="journal article" date="2019" name="Int. J. Syst. Evol. Microbiol.">
        <title>The Global Catalogue of Microorganisms (GCM) 10K type strain sequencing project: providing services to taxonomists for standard genome sequencing and annotation.</title>
        <authorList>
            <consortium name="The Broad Institute Genomics Platform"/>
            <consortium name="The Broad Institute Genome Sequencing Center for Infectious Disease"/>
            <person name="Wu L."/>
            <person name="Ma J."/>
        </authorList>
    </citation>
    <scope>NUCLEOTIDE SEQUENCE [LARGE SCALE GENOMIC DNA]</scope>
    <source>
        <strain evidence="4">CGMCC 1.15043</strain>
    </source>
</reference>
<evidence type="ECO:0000313" key="3">
    <source>
        <dbReference type="EMBL" id="GFZ77517.1"/>
    </source>
</evidence>
<name>A0ABQ1ELQ8_9BACL</name>
<gene>
    <name evidence="3" type="primary">nagB</name>
    <name evidence="3" type="ORF">GCM10008018_23820</name>
</gene>
<dbReference type="Gene3D" id="3.40.50.1360">
    <property type="match status" value="1"/>
</dbReference>
<sequence>MIMKTSVDALNIHIYSDRRTMGADAGADVAAKIKELLLVKPTIRMIFAAAPSQKELLSYLTEDQEIEWSRITAFHMEEYLGLPQDAAYMFRHFLHKHLVSQVNPQIVNWIDNANASDIECLRYTQLLQEAPIDIVCLGIGENGHLAFNDPRVADFKDPELVKQVQLDDASRQQQVNDGCFPSFDDVPTHAITLTIPALLAGEFLFCMAPSKSKHQAVKRTLNEPVSPNCPSTILRHHPNCTLYVDRDAYGHV</sequence>
<dbReference type="Pfam" id="PF01182">
    <property type="entry name" value="Glucosamine_iso"/>
    <property type="match status" value="1"/>
</dbReference>
<evidence type="ECO:0000259" key="2">
    <source>
        <dbReference type="Pfam" id="PF01182"/>
    </source>
</evidence>
<proteinExistence type="predicted"/>
<keyword evidence="1" id="KW-0119">Carbohydrate metabolism</keyword>
<organism evidence="3 4">
    <name type="scientific">Paenibacillus marchantiophytorum</name>
    <dbReference type="NCBI Taxonomy" id="1619310"/>
    <lineage>
        <taxon>Bacteria</taxon>
        <taxon>Bacillati</taxon>
        <taxon>Bacillota</taxon>
        <taxon>Bacilli</taxon>
        <taxon>Bacillales</taxon>
        <taxon>Paenibacillaceae</taxon>
        <taxon>Paenibacillus</taxon>
    </lineage>
</organism>
<accession>A0ABQ1ELQ8</accession>
<keyword evidence="4" id="KW-1185">Reference proteome</keyword>
<evidence type="ECO:0000256" key="1">
    <source>
        <dbReference type="ARBA" id="ARBA00023277"/>
    </source>
</evidence>
<evidence type="ECO:0000313" key="4">
    <source>
        <dbReference type="Proteomes" id="UP000615455"/>
    </source>
</evidence>
<dbReference type="InterPro" id="IPR037171">
    <property type="entry name" value="NagB/RpiA_transferase-like"/>
</dbReference>
<dbReference type="CDD" id="cd01399">
    <property type="entry name" value="GlcN6P_deaminase"/>
    <property type="match status" value="1"/>
</dbReference>
<dbReference type="SUPFAM" id="SSF100950">
    <property type="entry name" value="NagB/RpiA/CoA transferase-like"/>
    <property type="match status" value="1"/>
</dbReference>
<dbReference type="EMBL" id="BMHE01000009">
    <property type="protein sequence ID" value="GFZ77517.1"/>
    <property type="molecule type" value="Genomic_DNA"/>
</dbReference>